<gene>
    <name evidence="1" type="ORF">WKI68_43305</name>
</gene>
<dbReference type="Proteomes" id="UP001382904">
    <property type="component" value="Unassembled WGS sequence"/>
</dbReference>
<evidence type="ECO:0000313" key="2">
    <source>
        <dbReference type="Proteomes" id="UP001382904"/>
    </source>
</evidence>
<comment type="caution">
    <text evidence="1">The sequence shown here is derived from an EMBL/GenBank/DDBJ whole genome shotgun (WGS) entry which is preliminary data.</text>
</comment>
<dbReference type="EMBL" id="JBBKAM010000004">
    <property type="protein sequence ID" value="MEJ8646232.1"/>
    <property type="molecule type" value="Genomic_DNA"/>
</dbReference>
<evidence type="ECO:0000313" key="1">
    <source>
        <dbReference type="EMBL" id="MEJ8646232.1"/>
    </source>
</evidence>
<protein>
    <submittedName>
        <fullName evidence="1">Bleomycin resistance protein</fullName>
    </submittedName>
</protein>
<keyword evidence="2" id="KW-1185">Reference proteome</keyword>
<name>A0ABU8UEA0_9ACTN</name>
<reference evidence="1 2" key="1">
    <citation type="submission" date="2024-03" db="EMBL/GenBank/DDBJ databases">
        <title>Novel Streptomyces species of biotechnological and ecological value are a feature of Machair soil.</title>
        <authorList>
            <person name="Prole J.R."/>
            <person name="Goodfellow M."/>
            <person name="Allenby N."/>
            <person name="Ward A.C."/>
        </authorList>
    </citation>
    <scope>NUCLEOTIDE SEQUENCE [LARGE SCALE GENOMIC DNA]</scope>
    <source>
        <strain evidence="1 2">MS1.HAVA.3</strain>
    </source>
</reference>
<sequence length="62" mass="7051">MDVAALTELLHETAEHHGPYEESAPKHDWWDWYAAYMVARENGRTPDEASADAGQHMEALLK</sequence>
<organism evidence="1 2">
    <name type="scientific">Streptomyces caledonius</name>
    <dbReference type="NCBI Taxonomy" id="3134107"/>
    <lineage>
        <taxon>Bacteria</taxon>
        <taxon>Bacillati</taxon>
        <taxon>Actinomycetota</taxon>
        <taxon>Actinomycetes</taxon>
        <taxon>Kitasatosporales</taxon>
        <taxon>Streptomycetaceae</taxon>
        <taxon>Streptomyces</taxon>
    </lineage>
</organism>
<accession>A0ABU8UEA0</accession>
<proteinExistence type="predicted"/>